<accession>A0AAV6TNK0</accession>
<dbReference type="AlphaFoldDB" id="A0AAV6TNK0"/>
<sequence length="98" mass="10918">MAEIRLGRIYLVGRDALRKLPKRDIQPAKNVSAWSQSLGYHREPPATAEPVLHGQALGESTGICYVLPISFQTNRREQLLGDAFNPGMGKGFLQREMP</sequence>
<evidence type="ECO:0000313" key="2">
    <source>
        <dbReference type="Proteomes" id="UP000827092"/>
    </source>
</evidence>
<dbReference type="Proteomes" id="UP000827092">
    <property type="component" value="Unassembled WGS sequence"/>
</dbReference>
<comment type="caution">
    <text evidence="1">The sequence shown here is derived from an EMBL/GenBank/DDBJ whole genome shotgun (WGS) entry which is preliminary data.</text>
</comment>
<gene>
    <name evidence="1" type="ORF">JTE90_024510</name>
</gene>
<protein>
    <submittedName>
        <fullName evidence="1">Uncharacterized protein</fullName>
    </submittedName>
</protein>
<evidence type="ECO:0000313" key="1">
    <source>
        <dbReference type="EMBL" id="KAG8172910.1"/>
    </source>
</evidence>
<keyword evidence="2" id="KW-1185">Reference proteome</keyword>
<organism evidence="1 2">
    <name type="scientific">Oedothorax gibbosus</name>
    <dbReference type="NCBI Taxonomy" id="931172"/>
    <lineage>
        <taxon>Eukaryota</taxon>
        <taxon>Metazoa</taxon>
        <taxon>Ecdysozoa</taxon>
        <taxon>Arthropoda</taxon>
        <taxon>Chelicerata</taxon>
        <taxon>Arachnida</taxon>
        <taxon>Araneae</taxon>
        <taxon>Araneomorphae</taxon>
        <taxon>Entelegynae</taxon>
        <taxon>Araneoidea</taxon>
        <taxon>Linyphiidae</taxon>
        <taxon>Erigoninae</taxon>
        <taxon>Oedothorax</taxon>
    </lineage>
</organism>
<reference evidence="1 2" key="1">
    <citation type="journal article" date="2022" name="Nat. Ecol. Evol.">
        <title>A masculinizing supergene underlies an exaggerated male reproductive morph in a spider.</title>
        <authorList>
            <person name="Hendrickx F."/>
            <person name="De Corte Z."/>
            <person name="Sonet G."/>
            <person name="Van Belleghem S.M."/>
            <person name="Kostlbacher S."/>
            <person name="Vangestel C."/>
        </authorList>
    </citation>
    <scope>NUCLEOTIDE SEQUENCE [LARGE SCALE GENOMIC DNA]</scope>
    <source>
        <strain evidence="1">W744_W776</strain>
    </source>
</reference>
<dbReference type="EMBL" id="JAFNEN010002252">
    <property type="protein sequence ID" value="KAG8172910.1"/>
    <property type="molecule type" value="Genomic_DNA"/>
</dbReference>
<proteinExistence type="predicted"/>
<name>A0AAV6TNK0_9ARAC</name>